<sequence>MLTACKSKRTINLIAVFTLILSTVVQFMLPGQTVLGAAESENIYSEKIMAKSSSSLELEIQGALPLATSYEVYRLVDGELEAVSYREVRVGAENVTVEVNQDNEITKMILNGYTPIENMRVGIMTTDFVTLEHDEIEVQSATGLEIVDKVADEILLINPNELITIQAQQHEVTIMTEDGTTLYTTTNRIYVSTEENGKIIVDNIRRGSEWTPVEASYRGFFEITATHSGDKLHLINEVNLEDYLYQVVPSEMPASFGLEALKAQSVAARTYALGDYFSERFTEDGFFVLDSVMSQVYNNAPENALTTQAVQETAGIVMRDETGGLVDARYYSTSAGYGASKHEVWSEADGTFPSSVVPYLLAQSHTFDPDNPDQMLELDTSDEEEMLHFFKTLSYTGYDDASDFFRWKTTLSKEELGNTINKNLTLRQQADPKFVLTQNDAGQFVSLPIPEAGIGEFQDMYVTKRGEGGNIMDLVIEGTTGTYKVIKEYNIRFVIRPWSPDTGGDPVTLYMARAGSDGYDAPSREDFNILPSAFFSVEIDEESEDITFFGGGYGHGVGMSQYGAYHLGESKGWAFDEILTAYYPNMVLDDIYEENDTDPGDGDDNDTGDGSEVPTIEDMLALIVKFEEEGEFANDSVARALTIHLTSVNQFVKKEENEKVLKHMDGFKLLLDHHREQESVSESAYDTLLNQANQFVSSYETTLEIK</sequence>
<protein>
    <submittedName>
        <fullName evidence="4">SpoIID/LytB domain-containing protein</fullName>
    </submittedName>
</protein>
<dbReference type="Proteomes" id="UP001275315">
    <property type="component" value="Unassembled WGS sequence"/>
</dbReference>
<evidence type="ECO:0000259" key="3">
    <source>
        <dbReference type="Pfam" id="PF22888"/>
    </source>
</evidence>
<comment type="caution">
    <text evidence="4">The sequence shown here is derived from an EMBL/GenBank/DDBJ whole genome shotgun (WGS) entry which is preliminary data.</text>
</comment>
<evidence type="ECO:0000256" key="1">
    <source>
        <dbReference type="SAM" id="MobiDB-lite"/>
    </source>
</evidence>
<dbReference type="RefSeq" id="WP_320381064.1">
    <property type="nucleotide sequence ID" value="NZ_JAWDIQ010000003.1"/>
</dbReference>
<dbReference type="InterPro" id="IPR013486">
    <property type="entry name" value="SpoIID/LytB"/>
</dbReference>
<dbReference type="InterPro" id="IPR013693">
    <property type="entry name" value="SpoIID/LytB_N"/>
</dbReference>
<evidence type="ECO:0000259" key="2">
    <source>
        <dbReference type="Pfam" id="PF08486"/>
    </source>
</evidence>
<dbReference type="Pfam" id="PF08486">
    <property type="entry name" value="SpoIID"/>
    <property type="match status" value="1"/>
</dbReference>
<feature type="compositionally biased region" description="Acidic residues" evidence="1">
    <location>
        <begin position="592"/>
        <end position="609"/>
    </location>
</feature>
<organism evidence="4 5">
    <name type="scientific">Paracerasibacillus soli</name>
    <dbReference type="NCBI Taxonomy" id="480284"/>
    <lineage>
        <taxon>Bacteria</taxon>
        <taxon>Bacillati</taxon>
        <taxon>Bacillota</taxon>
        <taxon>Bacilli</taxon>
        <taxon>Bacillales</taxon>
        <taxon>Bacillaceae</taxon>
        <taxon>Paracerasibacillus</taxon>
    </lineage>
</organism>
<reference evidence="4 5" key="1">
    <citation type="submission" date="2023-10" db="EMBL/GenBank/DDBJ databases">
        <title>Virgibacillus soli CC-YMP-6 genome.</title>
        <authorList>
            <person name="Miliotis G."/>
            <person name="Sengupta P."/>
            <person name="Hameed A."/>
            <person name="Chuvochina M."/>
            <person name="Mcdonagh F."/>
            <person name="Simpson A.C."/>
            <person name="Singh N.K."/>
            <person name="Rekha P.D."/>
            <person name="Raman K."/>
            <person name="Hugenholtz P."/>
            <person name="Venkateswaran K."/>
        </authorList>
    </citation>
    <scope>NUCLEOTIDE SEQUENCE [LARGE SCALE GENOMIC DNA]</scope>
    <source>
        <strain evidence="4 5">CC-YMP-6</strain>
    </source>
</reference>
<gene>
    <name evidence="4" type="ORF">RWD45_18620</name>
</gene>
<evidence type="ECO:0000313" key="4">
    <source>
        <dbReference type="EMBL" id="MDY0410197.1"/>
    </source>
</evidence>
<evidence type="ECO:0000313" key="5">
    <source>
        <dbReference type="Proteomes" id="UP001275315"/>
    </source>
</evidence>
<dbReference type="NCBIfam" id="TIGR02669">
    <property type="entry name" value="SpoIID_LytB"/>
    <property type="match status" value="1"/>
</dbReference>
<feature type="domain" description="FIMAH" evidence="3">
    <location>
        <begin position="616"/>
        <end position="695"/>
    </location>
</feature>
<dbReference type="EMBL" id="JAWDIQ010000003">
    <property type="protein sequence ID" value="MDY0410197.1"/>
    <property type="molecule type" value="Genomic_DNA"/>
</dbReference>
<dbReference type="InterPro" id="IPR054470">
    <property type="entry name" value="FIMAH_dom"/>
</dbReference>
<proteinExistence type="predicted"/>
<accession>A0ABU5CUZ5</accession>
<feature type="region of interest" description="Disordered" evidence="1">
    <location>
        <begin position="592"/>
        <end position="612"/>
    </location>
</feature>
<keyword evidence="5" id="KW-1185">Reference proteome</keyword>
<feature type="domain" description="Sporulation stage II protein D amidase enhancer LytB N-terminal" evidence="2">
    <location>
        <begin position="230"/>
        <end position="318"/>
    </location>
</feature>
<name>A0ABU5CUZ5_9BACI</name>
<dbReference type="Pfam" id="PF22888">
    <property type="entry name" value="FIMAH"/>
    <property type="match status" value="1"/>
</dbReference>